<name>A0ABX9KLC5_9FUSO</name>
<keyword evidence="2" id="KW-1185">Reference proteome</keyword>
<comment type="caution">
    <text evidence="1">The sequence shown here is derived from an EMBL/GenBank/DDBJ whole genome shotgun (WGS) entry which is preliminary data.</text>
</comment>
<organism evidence="1 2">
    <name type="scientific">Psychrilyobacter piezotolerans</name>
    <dbReference type="NCBI Taxonomy" id="2293438"/>
    <lineage>
        <taxon>Bacteria</taxon>
        <taxon>Fusobacteriati</taxon>
        <taxon>Fusobacteriota</taxon>
        <taxon>Fusobacteriia</taxon>
        <taxon>Fusobacteriales</taxon>
        <taxon>Fusobacteriaceae</taxon>
        <taxon>Psychrilyobacter</taxon>
    </lineage>
</organism>
<dbReference type="Pfam" id="PF18928">
    <property type="entry name" value="DUF5677"/>
    <property type="match status" value="1"/>
</dbReference>
<evidence type="ECO:0000313" key="2">
    <source>
        <dbReference type="Proteomes" id="UP000263486"/>
    </source>
</evidence>
<dbReference type="InterPro" id="IPR043733">
    <property type="entry name" value="DUF5677"/>
</dbReference>
<dbReference type="Proteomes" id="UP000263486">
    <property type="component" value="Unassembled WGS sequence"/>
</dbReference>
<accession>A0ABX9KLC5</accession>
<dbReference type="EMBL" id="QUAJ01000001">
    <property type="protein sequence ID" value="REI43249.1"/>
    <property type="molecule type" value="Genomic_DNA"/>
</dbReference>
<protein>
    <submittedName>
        <fullName evidence="1">Uncharacterized protein</fullName>
    </submittedName>
</protein>
<gene>
    <name evidence="1" type="ORF">DYH56_00925</name>
</gene>
<proteinExistence type="predicted"/>
<sequence>MGITKQELTEEATDKTKEMYVEFSVMLEEVIQKGLDIVVSLNESKVTGREEKQQQIMISILKEILEKIDGIIILSEKYSQQNISVLARSVLDGFLDLNFMLKAPKRALAYIYCKSLDYLSKYEKMELSADDQEGIKSIQQQLGDELKKQRGKKKESNDHRLNWKSFYFDEKTDDPYKSKGAKIHYSLLCAETHNQGSIIHSYSEDNSFKLRGFRDTSKTEIGLISQIIARFSGEIFDRMVKLYIREPSSNLEKWREEIFEKSEKLIKLDNERLAGTTKLNAEI</sequence>
<evidence type="ECO:0000313" key="1">
    <source>
        <dbReference type="EMBL" id="REI43249.1"/>
    </source>
</evidence>
<dbReference type="RefSeq" id="WP_114640968.1">
    <property type="nucleotide sequence ID" value="NZ_JAACIO010000001.1"/>
</dbReference>
<reference evidence="1 2" key="1">
    <citation type="submission" date="2018-08" db="EMBL/GenBank/DDBJ databases">
        <title>Draft genome sequence of Psychrilyobacter sp. strain SD5 isolated from Black Sea water.</title>
        <authorList>
            <person name="Yadav S."/>
            <person name="Villanueva L."/>
            <person name="Damste J.S.S."/>
        </authorList>
    </citation>
    <scope>NUCLEOTIDE SEQUENCE [LARGE SCALE GENOMIC DNA]</scope>
    <source>
        <strain evidence="1 2">SD5</strain>
    </source>
</reference>